<dbReference type="Proteomes" id="UP000829398">
    <property type="component" value="Chromosome 4"/>
</dbReference>
<dbReference type="EMBL" id="CM039173">
    <property type="protein sequence ID" value="KAH9774451.1"/>
    <property type="molecule type" value="Genomic_DNA"/>
</dbReference>
<evidence type="ECO:0000313" key="1">
    <source>
        <dbReference type="EMBL" id="KAH9774451.1"/>
    </source>
</evidence>
<comment type="caution">
    <text evidence="1">The sequence shown here is derived from an EMBL/GenBank/DDBJ whole genome shotgun (WGS) entry which is preliminary data.</text>
</comment>
<reference evidence="2" key="1">
    <citation type="journal article" date="2023" name="Hortic. Res.">
        <title>A chromosome-level phased genome enabling allele-level studies in sweet orange: a case study on citrus Huanglongbing tolerance.</title>
        <authorList>
            <person name="Wu B."/>
            <person name="Yu Q."/>
            <person name="Deng Z."/>
            <person name="Duan Y."/>
            <person name="Luo F."/>
            <person name="Gmitter F. Jr."/>
        </authorList>
    </citation>
    <scope>NUCLEOTIDE SEQUENCE [LARGE SCALE GENOMIC DNA]</scope>
    <source>
        <strain evidence="2">cv. Valencia</strain>
    </source>
</reference>
<protein>
    <submittedName>
        <fullName evidence="1">RRM domain-containing protein</fullName>
    </submittedName>
</protein>
<gene>
    <name evidence="1" type="ORF">KPL71_013649</name>
</gene>
<sequence>MGSVDDRTFKVNFSADGVAKLRDRVKDKLKEFMGDYTDDTLVEYVIVLLRNGRRKEEARNELNVFLGDDSTSFVSWLWDHLDSNLNLYVQPEESQRHEASEIKPTLGDHAGKIDSSLLDSESERGKSNKLSRSRHNREWKGLVRDLDEPPPPLRRFEAENTHFEEKTHRIVTRARDSPSPPRQKFQKKRSRHEERQHSKREVGQSTIDAPRRLLQFAVRDAVGTTRPSNSGKEPSLKRLRSVVSTSTGDSEVAERRRRIRSVATVPNPLATVIKAVAEAAEDVKRIKSGGSVFDRLGRGMDVSDMADEPPEFGEAVVEDDEYGSFSRIQEQTGSAYYDRCDYSRQHDGNMTMLENEPALAFDSMSDNEGYDDINVTGHRVTDVCQSGSSDASKGDFMMMHYNVAKNADYEMQLTQNKDQDQPVAVVSASHKMVKISANVNTWKPHQELRVPEADGRKSIQEIEARNGKPGLQLMKENSNLVTVGNGNVRCSYSCSHCKAKPTVRIHKESEKALPSVSGLYTAGRPQEDADSRTIFISNVLAYTPDLVHFAATKDSLSRHFNKFGEVLKVVIVTDAATGQPKGSAYVEFMRKEAADNALSLDGTSFMSRILKVVKRSAAHQDTAPLMTWGRGARGSPYTAARFTRAPFPRGIHGAFRPHLPIKPGARSLQWKRDAQASPSDSGAQVPGNSVPSPTARSLTYIRPELKTDGSSGTT</sequence>
<proteinExistence type="predicted"/>
<organism evidence="1 2">
    <name type="scientific">Citrus sinensis</name>
    <name type="common">Sweet orange</name>
    <name type="synonym">Citrus aurantium var. sinensis</name>
    <dbReference type="NCBI Taxonomy" id="2711"/>
    <lineage>
        <taxon>Eukaryota</taxon>
        <taxon>Viridiplantae</taxon>
        <taxon>Streptophyta</taxon>
        <taxon>Embryophyta</taxon>
        <taxon>Tracheophyta</taxon>
        <taxon>Spermatophyta</taxon>
        <taxon>Magnoliopsida</taxon>
        <taxon>eudicotyledons</taxon>
        <taxon>Gunneridae</taxon>
        <taxon>Pentapetalae</taxon>
        <taxon>rosids</taxon>
        <taxon>malvids</taxon>
        <taxon>Sapindales</taxon>
        <taxon>Rutaceae</taxon>
        <taxon>Aurantioideae</taxon>
        <taxon>Citrus</taxon>
    </lineage>
</organism>
<accession>A0ACB8LLU1</accession>
<keyword evidence="2" id="KW-1185">Reference proteome</keyword>
<name>A0ACB8LLU1_CITSI</name>
<evidence type="ECO:0000313" key="2">
    <source>
        <dbReference type="Proteomes" id="UP000829398"/>
    </source>
</evidence>